<dbReference type="RefSeq" id="WP_408224213.1">
    <property type="nucleotide sequence ID" value="NZ_JAQQCF010000004.1"/>
</dbReference>
<name>A0ABW9DMV5_9BURK</name>
<evidence type="ECO:0000313" key="2">
    <source>
        <dbReference type="Proteomes" id="UP001629432"/>
    </source>
</evidence>
<proteinExistence type="predicted"/>
<accession>A0ABW9DMV5</accession>
<protein>
    <recommendedName>
        <fullName evidence="3">Chlorosome envelope protein B</fullName>
    </recommendedName>
</protein>
<sequence>MSFGSMASEAMSSMSSMMSSMVPDMIQTTEDQFGLSMVQGVMNIAKTIGNDIEDDSKKQ</sequence>
<organism evidence="1 2">
    <name type="scientific">Paraburkholderia metrosideri</name>
    <dbReference type="NCBI Taxonomy" id="580937"/>
    <lineage>
        <taxon>Bacteria</taxon>
        <taxon>Pseudomonadati</taxon>
        <taxon>Pseudomonadota</taxon>
        <taxon>Betaproteobacteria</taxon>
        <taxon>Burkholderiales</taxon>
        <taxon>Burkholderiaceae</taxon>
        <taxon>Paraburkholderia</taxon>
    </lineage>
</organism>
<dbReference type="Proteomes" id="UP001629432">
    <property type="component" value="Unassembled WGS sequence"/>
</dbReference>
<evidence type="ECO:0000313" key="1">
    <source>
        <dbReference type="EMBL" id="MFM0636387.1"/>
    </source>
</evidence>
<comment type="caution">
    <text evidence="1">The sequence shown here is derived from an EMBL/GenBank/DDBJ whole genome shotgun (WGS) entry which is preliminary data.</text>
</comment>
<gene>
    <name evidence="1" type="ORF">PQQ63_06745</name>
</gene>
<keyword evidence="2" id="KW-1185">Reference proteome</keyword>
<reference evidence="1 2" key="1">
    <citation type="journal article" date="2024" name="Chem. Sci.">
        <title>Discovery of megapolipeptins by genome mining of a Burkholderiales bacteria collection.</title>
        <authorList>
            <person name="Paulo B.S."/>
            <person name="Recchia M.J.J."/>
            <person name="Lee S."/>
            <person name="Fergusson C.H."/>
            <person name="Romanowski S.B."/>
            <person name="Hernandez A."/>
            <person name="Krull N."/>
            <person name="Liu D.Y."/>
            <person name="Cavanagh H."/>
            <person name="Bos A."/>
            <person name="Gray C.A."/>
            <person name="Murphy B.T."/>
            <person name="Linington R.G."/>
            <person name="Eustaquio A.S."/>
        </authorList>
    </citation>
    <scope>NUCLEOTIDE SEQUENCE [LARGE SCALE GENOMIC DNA]</scope>
    <source>
        <strain evidence="1 2">RL17-338-BIC-A</strain>
    </source>
</reference>
<dbReference type="EMBL" id="JAQQCF010000004">
    <property type="protein sequence ID" value="MFM0636387.1"/>
    <property type="molecule type" value="Genomic_DNA"/>
</dbReference>
<evidence type="ECO:0008006" key="3">
    <source>
        <dbReference type="Google" id="ProtNLM"/>
    </source>
</evidence>